<dbReference type="Proteomes" id="UP000198915">
    <property type="component" value="Unassembled WGS sequence"/>
</dbReference>
<dbReference type="STRING" id="1884381.SAMN05518846_102339"/>
<dbReference type="AlphaFoldDB" id="A0A1I3PE34"/>
<evidence type="ECO:0000256" key="1">
    <source>
        <dbReference type="SAM" id="Coils"/>
    </source>
</evidence>
<evidence type="ECO:0000313" key="3">
    <source>
        <dbReference type="Proteomes" id="UP000198915"/>
    </source>
</evidence>
<gene>
    <name evidence="2" type="ORF">SAMN05518846_102339</name>
</gene>
<protein>
    <submittedName>
        <fullName evidence="2">Uncharacterized protein</fullName>
    </submittedName>
</protein>
<keyword evidence="3" id="KW-1185">Reference proteome</keyword>
<keyword evidence="1" id="KW-0175">Coiled coil</keyword>
<organism evidence="2 3">
    <name type="scientific">Brevibacillus centrosporus</name>
    <dbReference type="NCBI Taxonomy" id="54910"/>
    <lineage>
        <taxon>Bacteria</taxon>
        <taxon>Bacillati</taxon>
        <taxon>Bacillota</taxon>
        <taxon>Bacilli</taxon>
        <taxon>Bacillales</taxon>
        <taxon>Paenibacillaceae</taxon>
        <taxon>Brevibacillus</taxon>
    </lineage>
</organism>
<feature type="coiled-coil region" evidence="1">
    <location>
        <begin position="1"/>
        <end position="35"/>
    </location>
</feature>
<proteinExistence type="predicted"/>
<evidence type="ECO:0000313" key="2">
    <source>
        <dbReference type="EMBL" id="SFJ19681.1"/>
    </source>
</evidence>
<name>A0A1I3PE34_9BACL</name>
<dbReference type="RefSeq" id="WP_092266835.1">
    <property type="nucleotide sequence ID" value="NZ_BJOE01000001.1"/>
</dbReference>
<sequence length="170" mass="19653">MKDYEQQMARIRNQMAQLNEQLVQLEAEHLAFCEQQERRLSYLSSREILDILEARHGRNGSMATIKRWADSGNLGEVIDEREAFPLLASKQGNKRFLYPREEVFRFLHEKGLFEPAFDILDRVRLRSPSGQVGALVTSIERDGDRFTYQVQLEETGAVLTAIDENDLLLP</sequence>
<accession>A0A1I3PE34</accession>
<dbReference type="EMBL" id="FORT01000002">
    <property type="protein sequence ID" value="SFJ19681.1"/>
    <property type="molecule type" value="Genomic_DNA"/>
</dbReference>
<reference evidence="3" key="1">
    <citation type="submission" date="2016-10" db="EMBL/GenBank/DDBJ databases">
        <authorList>
            <person name="Varghese N."/>
            <person name="Submissions S."/>
        </authorList>
    </citation>
    <scope>NUCLEOTIDE SEQUENCE [LARGE SCALE GENOMIC DNA]</scope>
    <source>
        <strain evidence="3">OK042</strain>
    </source>
</reference>